<accession>A0A8J4H677</accession>
<dbReference type="PANTHER" id="PTHR34547">
    <property type="entry name" value="YACP-LIKE NYN DOMAIN PROTEIN"/>
    <property type="match status" value="1"/>
</dbReference>
<evidence type="ECO:0000313" key="1">
    <source>
        <dbReference type="EMBL" id="GIQ70336.1"/>
    </source>
</evidence>
<dbReference type="InterPro" id="IPR010298">
    <property type="entry name" value="YacP-like"/>
</dbReference>
<dbReference type="AlphaFoldDB" id="A0A8J4H677"/>
<sequence length="175" mass="20178">MEHILIVDGYNVIGAWPELKRLADTNLEDARDRLIEMLADYQGFSGARVILVFDAHQVPGLGGAYSQYRLDIQYTKEKETADERIERLVTQLINRRRQIHVATSDQTEQHVIFGKGALRKPARELLIELEENRKLVAARVDEQRQMSKKKNLLIGGVSTEMLQKLEQWRRGKPKS</sequence>
<dbReference type="RefSeq" id="WP_213413132.1">
    <property type="nucleotide sequence ID" value="NZ_BOVK01000045.1"/>
</dbReference>
<comment type="caution">
    <text evidence="1">The sequence shown here is derived from an EMBL/GenBank/DDBJ whole genome shotgun (WGS) entry which is preliminary data.</text>
</comment>
<evidence type="ECO:0000313" key="2">
    <source>
        <dbReference type="Proteomes" id="UP000677918"/>
    </source>
</evidence>
<proteinExistence type="predicted"/>
<keyword evidence="2" id="KW-1185">Reference proteome</keyword>
<organism evidence="1 2">
    <name type="scientific">Xylanibacillus composti</name>
    <dbReference type="NCBI Taxonomy" id="1572762"/>
    <lineage>
        <taxon>Bacteria</taxon>
        <taxon>Bacillati</taxon>
        <taxon>Bacillota</taxon>
        <taxon>Bacilli</taxon>
        <taxon>Bacillales</taxon>
        <taxon>Paenibacillaceae</taxon>
        <taxon>Xylanibacillus</taxon>
    </lineage>
</organism>
<dbReference type="EMBL" id="BOVK01000045">
    <property type="protein sequence ID" value="GIQ70336.1"/>
    <property type="molecule type" value="Genomic_DNA"/>
</dbReference>
<protein>
    <recommendedName>
        <fullName evidence="3">NYN domain-containing protein</fullName>
    </recommendedName>
</protein>
<name>A0A8J4H677_9BACL</name>
<gene>
    <name evidence="1" type="primary">yacP</name>
    <name evidence="1" type="ORF">XYCOK13_31600</name>
</gene>
<dbReference type="Proteomes" id="UP000677918">
    <property type="component" value="Unassembled WGS sequence"/>
</dbReference>
<reference evidence="1" key="1">
    <citation type="submission" date="2021-04" db="EMBL/GenBank/DDBJ databases">
        <title>Draft genome sequence of Xylanibacillus composti strain K13.</title>
        <authorList>
            <person name="Uke A."/>
            <person name="Chhe C."/>
            <person name="Baramee S."/>
            <person name="Kosugi A."/>
        </authorList>
    </citation>
    <scope>NUCLEOTIDE SEQUENCE</scope>
    <source>
        <strain evidence="1">K13</strain>
    </source>
</reference>
<dbReference type="PANTHER" id="PTHR34547:SF1">
    <property type="entry name" value="YACP-LIKE NYN DOMAIN PROTEIN"/>
    <property type="match status" value="1"/>
</dbReference>
<dbReference type="CDD" id="cd10912">
    <property type="entry name" value="PIN_YacP-like"/>
    <property type="match status" value="1"/>
</dbReference>
<evidence type="ECO:0008006" key="3">
    <source>
        <dbReference type="Google" id="ProtNLM"/>
    </source>
</evidence>
<dbReference type="Pfam" id="PF05991">
    <property type="entry name" value="NYN_YacP"/>
    <property type="match status" value="1"/>
</dbReference>